<dbReference type="Proteomes" id="UP000824189">
    <property type="component" value="Unassembled WGS sequence"/>
</dbReference>
<organism evidence="3 4">
    <name type="scientific">Candidatus Corynebacterium gallistercoris</name>
    <dbReference type="NCBI Taxonomy" id="2838530"/>
    <lineage>
        <taxon>Bacteria</taxon>
        <taxon>Bacillati</taxon>
        <taxon>Actinomycetota</taxon>
        <taxon>Actinomycetes</taxon>
        <taxon>Mycobacteriales</taxon>
        <taxon>Corynebacteriaceae</taxon>
        <taxon>Corynebacterium</taxon>
    </lineage>
</organism>
<evidence type="ECO:0000313" key="4">
    <source>
        <dbReference type="Proteomes" id="UP000824189"/>
    </source>
</evidence>
<proteinExistence type="predicted"/>
<gene>
    <name evidence="3" type="ORF">H9867_05780</name>
</gene>
<dbReference type="InterPro" id="IPR012551">
    <property type="entry name" value="DUF1707_SHOCT-like"/>
</dbReference>
<dbReference type="PANTHER" id="PTHR40763">
    <property type="entry name" value="MEMBRANE PROTEIN-RELATED"/>
    <property type="match status" value="1"/>
</dbReference>
<dbReference type="Pfam" id="PF08044">
    <property type="entry name" value="DUF1707"/>
    <property type="match status" value="1"/>
</dbReference>
<keyword evidence="1" id="KW-0472">Membrane</keyword>
<dbReference type="AlphaFoldDB" id="A0A9D1RYJ6"/>
<dbReference type="PANTHER" id="PTHR40763:SF5">
    <property type="entry name" value="MEMBRANE PROTEIN"/>
    <property type="match status" value="1"/>
</dbReference>
<keyword evidence="1" id="KW-0812">Transmembrane</keyword>
<protein>
    <submittedName>
        <fullName evidence="3">DUF1707 domain-containing protein</fullName>
    </submittedName>
</protein>
<feature type="transmembrane region" description="Helical" evidence="1">
    <location>
        <begin position="92"/>
        <end position="110"/>
    </location>
</feature>
<reference evidence="3" key="2">
    <citation type="submission" date="2021-04" db="EMBL/GenBank/DDBJ databases">
        <authorList>
            <person name="Gilroy R."/>
        </authorList>
    </citation>
    <scope>NUCLEOTIDE SEQUENCE</scope>
    <source>
        <strain evidence="3">4376</strain>
    </source>
</reference>
<keyword evidence="1" id="KW-1133">Transmembrane helix</keyword>
<comment type="caution">
    <text evidence="3">The sequence shown here is derived from an EMBL/GenBank/DDBJ whole genome shotgun (WGS) entry which is preliminary data.</text>
</comment>
<name>A0A9D1RYJ6_9CORY</name>
<evidence type="ECO:0000259" key="2">
    <source>
        <dbReference type="Pfam" id="PF08044"/>
    </source>
</evidence>
<evidence type="ECO:0000256" key="1">
    <source>
        <dbReference type="SAM" id="Phobius"/>
    </source>
</evidence>
<accession>A0A9D1RYJ6</accession>
<evidence type="ECO:0000313" key="3">
    <source>
        <dbReference type="EMBL" id="HIW95980.1"/>
    </source>
</evidence>
<reference evidence="3" key="1">
    <citation type="journal article" date="2021" name="PeerJ">
        <title>Extensive microbial diversity within the chicken gut microbiome revealed by metagenomics and culture.</title>
        <authorList>
            <person name="Gilroy R."/>
            <person name="Ravi A."/>
            <person name="Getino M."/>
            <person name="Pursley I."/>
            <person name="Horton D.L."/>
            <person name="Alikhan N.F."/>
            <person name="Baker D."/>
            <person name="Gharbi K."/>
            <person name="Hall N."/>
            <person name="Watson M."/>
            <person name="Adriaenssens E.M."/>
            <person name="Foster-Nyarko E."/>
            <person name="Jarju S."/>
            <person name="Secka A."/>
            <person name="Antonio M."/>
            <person name="Oren A."/>
            <person name="Chaudhuri R.R."/>
            <person name="La Ragione R."/>
            <person name="Hildebrand F."/>
            <person name="Pallen M.J."/>
        </authorList>
    </citation>
    <scope>NUCLEOTIDE SEQUENCE</scope>
    <source>
        <strain evidence="3">4376</strain>
    </source>
</reference>
<dbReference type="EMBL" id="DXFZ01000071">
    <property type="protein sequence ID" value="HIW95980.1"/>
    <property type="molecule type" value="Genomic_DNA"/>
</dbReference>
<feature type="transmembrane region" description="Helical" evidence="1">
    <location>
        <begin position="116"/>
        <end position="134"/>
    </location>
</feature>
<feature type="domain" description="DUF1707" evidence="2">
    <location>
        <begin position="11"/>
        <end position="63"/>
    </location>
</feature>
<sequence>MTTPWQPNPAVRISDQERSDAMSALGSHFAQGRLELVEYEDRVAAATCARSRQELDQLFHDLPPLAAGAQLMPYYSAAEVEKAHRDGAKPKLGIFLLSVLGGLAGCIVTSEISGILSTLCLFIPAVVFVLLYVMKVGPDHWHAPSNAELERRRLAAIKAEQKFHREQHKIARRQKTQAIQQSLLGYAQNKLTRGH</sequence>